<evidence type="ECO:0000313" key="6">
    <source>
        <dbReference type="Proteomes" id="UP000053462"/>
    </source>
</evidence>
<evidence type="ECO:0000313" key="5">
    <source>
        <dbReference type="EMBL" id="KUH31647.1"/>
    </source>
</evidence>
<evidence type="ECO:0000259" key="4">
    <source>
        <dbReference type="PROSITE" id="PS51669"/>
    </source>
</evidence>
<dbReference type="InterPro" id="IPR012460">
    <property type="entry name" value="DUF1667"/>
</dbReference>
<dbReference type="PROSITE" id="PS51669">
    <property type="entry name" value="4FE4S_MOW_BIS_MGD"/>
    <property type="match status" value="1"/>
</dbReference>
<dbReference type="SUPFAM" id="SSF53706">
    <property type="entry name" value="Formate dehydrogenase/DMSO reductase, domains 1-3"/>
    <property type="match status" value="1"/>
</dbReference>
<dbReference type="OrthoDB" id="84999at2157"/>
<dbReference type="InterPro" id="IPR036593">
    <property type="entry name" value="CPE0013-like_sf"/>
</dbReference>
<dbReference type="EMBL" id="LLYW01000050">
    <property type="protein sequence ID" value="KUH31647.1"/>
    <property type="molecule type" value="Genomic_DNA"/>
</dbReference>
<keyword evidence="6" id="KW-1185">Reference proteome</keyword>
<dbReference type="Gene3D" id="3.10.530.10">
    <property type="entry name" value="CPE0013-like"/>
    <property type="match status" value="1"/>
</dbReference>
<dbReference type="GO" id="GO:0046872">
    <property type="term" value="F:metal ion binding"/>
    <property type="evidence" value="ECO:0007669"/>
    <property type="project" value="UniProtKB-KW"/>
</dbReference>
<dbReference type="Gene3D" id="2.20.25.90">
    <property type="entry name" value="ADC-like domains"/>
    <property type="match status" value="1"/>
</dbReference>
<dbReference type="RefSeq" id="WP_058939834.1">
    <property type="nucleotide sequence ID" value="NZ_LLYW01000050.1"/>
</dbReference>
<dbReference type="PANTHER" id="PTHR39450">
    <property type="entry name" value="MOLYBDOPTERIN OXIDOREDUCTASE, 4FE-4S CLUSTER-BINDING SUBUNIT"/>
    <property type="match status" value="1"/>
</dbReference>
<accession>A0A117ISS7</accession>
<evidence type="ECO:0000256" key="1">
    <source>
        <dbReference type="ARBA" id="ARBA00022723"/>
    </source>
</evidence>
<dbReference type="Pfam" id="PF04879">
    <property type="entry name" value="Molybdop_Fe4S4"/>
    <property type="match status" value="1"/>
</dbReference>
<proteinExistence type="predicted"/>
<keyword evidence="3" id="KW-0411">Iron-sulfur</keyword>
<dbReference type="GO" id="GO:0016491">
    <property type="term" value="F:oxidoreductase activity"/>
    <property type="evidence" value="ECO:0007669"/>
    <property type="project" value="InterPro"/>
</dbReference>
<evidence type="ECO:0000256" key="3">
    <source>
        <dbReference type="ARBA" id="ARBA00023014"/>
    </source>
</evidence>
<dbReference type="GO" id="GO:0051536">
    <property type="term" value="F:iron-sulfur cluster binding"/>
    <property type="evidence" value="ECO:0007669"/>
    <property type="project" value="UniProtKB-KW"/>
</dbReference>
<feature type="domain" description="4Fe-4S Mo/W bis-MGD-type" evidence="4">
    <location>
        <begin position="2"/>
        <end position="61"/>
    </location>
</feature>
<dbReference type="SUPFAM" id="SSF160148">
    <property type="entry name" value="CPE0013-like"/>
    <property type="match status" value="1"/>
</dbReference>
<evidence type="ECO:0000256" key="2">
    <source>
        <dbReference type="ARBA" id="ARBA00023004"/>
    </source>
</evidence>
<dbReference type="PANTHER" id="PTHR39450:SF1">
    <property type="entry name" value="DUF1667 DOMAIN-CONTAINING PROTEIN"/>
    <property type="match status" value="1"/>
</dbReference>
<comment type="caution">
    <text evidence="5">The sequence shown here is derived from an EMBL/GenBank/DDBJ whole genome shotgun (WGS) entry which is preliminary data.</text>
</comment>
<name>A0A117ISS7_9EURY</name>
<dbReference type="InterPro" id="IPR006963">
    <property type="entry name" value="Mopterin_OxRdtase_4Fe-4S_dom"/>
</dbReference>
<gene>
    <name evidence="5" type="ORF">APY94_11900</name>
</gene>
<dbReference type="Pfam" id="PF07892">
    <property type="entry name" value="DUF1667"/>
    <property type="match status" value="1"/>
</dbReference>
<organism evidence="5 6">
    <name type="scientific">Thermococcus celericrescens</name>
    <dbReference type="NCBI Taxonomy" id="227598"/>
    <lineage>
        <taxon>Archaea</taxon>
        <taxon>Methanobacteriati</taxon>
        <taxon>Methanobacteriota</taxon>
        <taxon>Thermococci</taxon>
        <taxon>Thermococcales</taxon>
        <taxon>Thermococcaceae</taxon>
        <taxon>Thermococcus</taxon>
    </lineage>
</organism>
<sequence length="116" mass="12631">MTKTYRFTCIVCPLGCSIEVRVEDGKVIGVTGHTCPRGQEWAVEEATNPKRVIMSVVRVKDGALPTVSVKTAEPVPKELIPELMKFLAELKLEAPVEIGEVVAEWNGIKIVATRGA</sequence>
<dbReference type="AlphaFoldDB" id="A0A117ISS7"/>
<protein>
    <submittedName>
        <fullName evidence="5">Molybdopterin oxidoreductase</fullName>
    </submittedName>
</protein>
<dbReference type="Proteomes" id="UP000053462">
    <property type="component" value="Unassembled WGS sequence"/>
</dbReference>
<keyword evidence="1" id="KW-0479">Metal-binding</keyword>
<keyword evidence="2" id="KW-0408">Iron</keyword>
<reference evidence="5 6" key="1">
    <citation type="submission" date="2015-10" db="EMBL/GenBank/DDBJ databases">
        <title>Draft genome sequence of Thermococcus celericrescens strain DSM 17994.</title>
        <authorList>
            <person name="Hong S.-J."/>
            <person name="Park C.-E."/>
            <person name="Shin J.-H."/>
        </authorList>
    </citation>
    <scope>NUCLEOTIDE SEQUENCE [LARGE SCALE GENOMIC DNA]</scope>
    <source>
        <strain evidence="5 6">DSM 17994</strain>
    </source>
</reference>